<dbReference type="GO" id="GO:0005975">
    <property type="term" value="P:carbohydrate metabolic process"/>
    <property type="evidence" value="ECO:0007669"/>
    <property type="project" value="UniProtKB-ARBA"/>
</dbReference>
<dbReference type="CDD" id="cd00102">
    <property type="entry name" value="IPT"/>
    <property type="match status" value="2"/>
</dbReference>
<name>A0A6I3KX96_9NOCA</name>
<dbReference type="AlphaFoldDB" id="A0A6I3KX96"/>
<dbReference type="Pfam" id="PF01833">
    <property type="entry name" value="TIG"/>
    <property type="match status" value="3"/>
</dbReference>
<dbReference type="EMBL" id="WMBB01000002">
    <property type="protein sequence ID" value="MTE12099.1"/>
    <property type="molecule type" value="Genomic_DNA"/>
</dbReference>
<accession>A0A6I3KX96</accession>
<reference evidence="3 4" key="1">
    <citation type="submission" date="2019-11" db="EMBL/GenBank/DDBJ databases">
        <title>Nocardia sp. nov. CT2-14 isolated from soil.</title>
        <authorList>
            <person name="Kanchanasin P."/>
            <person name="Tanasupawat S."/>
            <person name="Yuki M."/>
            <person name="Kudo T."/>
        </authorList>
    </citation>
    <scope>NUCLEOTIDE SEQUENCE [LARGE SCALE GENOMIC DNA]</scope>
    <source>
        <strain evidence="3 4">CT2-14</strain>
    </source>
</reference>
<dbReference type="InterPro" id="IPR052387">
    <property type="entry name" value="Fibrocystin"/>
</dbReference>
<gene>
    <name evidence="3" type="ORF">GLP40_04770</name>
</gene>
<keyword evidence="4" id="KW-1185">Reference proteome</keyword>
<dbReference type="SUPFAM" id="SSF81296">
    <property type="entry name" value="E set domains"/>
    <property type="match status" value="3"/>
</dbReference>
<feature type="domain" description="IPT/TIG" evidence="2">
    <location>
        <begin position="1"/>
        <end position="80"/>
    </location>
</feature>
<dbReference type="Proteomes" id="UP000432464">
    <property type="component" value="Unassembled WGS sequence"/>
</dbReference>
<evidence type="ECO:0000259" key="2">
    <source>
        <dbReference type="SMART" id="SM00429"/>
    </source>
</evidence>
<dbReference type="PANTHER" id="PTHR46769">
    <property type="entry name" value="POLYCYSTIC KIDNEY AND HEPATIC DISEASE 1 (AUTOSOMAL RECESSIVE)-LIKE 1"/>
    <property type="match status" value="1"/>
</dbReference>
<dbReference type="RefSeq" id="WP_154786584.1">
    <property type="nucleotide sequence ID" value="NZ_WMBB01000002.1"/>
</dbReference>
<evidence type="ECO:0000313" key="4">
    <source>
        <dbReference type="Proteomes" id="UP000432464"/>
    </source>
</evidence>
<dbReference type="InterPro" id="IPR002909">
    <property type="entry name" value="IPT_dom"/>
</dbReference>
<organism evidence="3 4">
    <name type="scientific">Nocardia aurantiaca</name>
    <dbReference type="NCBI Taxonomy" id="2675850"/>
    <lineage>
        <taxon>Bacteria</taxon>
        <taxon>Bacillati</taxon>
        <taxon>Actinomycetota</taxon>
        <taxon>Actinomycetes</taxon>
        <taxon>Mycobacteriales</taxon>
        <taxon>Nocardiaceae</taxon>
        <taxon>Nocardia</taxon>
    </lineage>
</organism>
<evidence type="ECO:0000256" key="1">
    <source>
        <dbReference type="ARBA" id="ARBA00022729"/>
    </source>
</evidence>
<dbReference type="InterPro" id="IPR013783">
    <property type="entry name" value="Ig-like_fold"/>
</dbReference>
<feature type="domain" description="IPT/TIG" evidence="2">
    <location>
        <begin position="81"/>
        <end position="160"/>
    </location>
</feature>
<dbReference type="SMART" id="SM00429">
    <property type="entry name" value="IPT"/>
    <property type="match status" value="3"/>
</dbReference>
<protein>
    <recommendedName>
        <fullName evidence="2">IPT/TIG domain-containing protein</fullName>
    </recommendedName>
</protein>
<evidence type="ECO:0000313" key="3">
    <source>
        <dbReference type="EMBL" id="MTE12099.1"/>
    </source>
</evidence>
<comment type="caution">
    <text evidence="3">The sequence shown here is derived from an EMBL/GenBank/DDBJ whole genome shotgun (WGS) entry which is preliminary data.</text>
</comment>
<sequence length="245" mass="23737">MPTITSLSPTAGPTSGGNSVIITGTDFIGPASVSFGGYTTYATVNSPTQITATAPAGTGTVLVIVTTVNGPSNGVPYTYGAPALTSINPTSGPAAGGTQVTLTGTGFTATSTVKFGAATATIVSVTPTQIVVKAPPGTSGVQVTVTDTGGTSNGILYTYSPVPTLTGVNPPSGPAAGGTVVTLTGTGFIGVVGVYFDNLPATSFTVNSPTQITATTPATSLAPPIAVQVVVATGGGLATNVFQYT</sequence>
<dbReference type="InterPro" id="IPR014756">
    <property type="entry name" value="Ig_E-set"/>
</dbReference>
<feature type="domain" description="IPT/TIG" evidence="2">
    <location>
        <begin position="162"/>
        <end position="245"/>
    </location>
</feature>
<keyword evidence="1" id="KW-0732">Signal</keyword>
<dbReference type="Gene3D" id="2.60.40.10">
    <property type="entry name" value="Immunoglobulins"/>
    <property type="match status" value="3"/>
</dbReference>
<proteinExistence type="predicted"/>
<dbReference type="PANTHER" id="PTHR46769:SF2">
    <property type="entry name" value="FIBROCYSTIN-L ISOFORM 2 PRECURSOR-RELATED"/>
    <property type="match status" value="1"/>
</dbReference>